<name>A0A9P5X8T4_9AGAR</name>
<evidence type="ECO:0000313" key="4">
    <source>
        <dbReference type="Proteomes" id="UP000807342"/>
    </source>
</evidence>
<dbReference type="EMBL" id="MU151280">
    <property type="protein sequence ID" value="KAF9445799.1"/>
    <property type="molecule type" value="Genomic_DNA"/>
</dbReference>
<gene>
    <name evidence="3" type="ORF">P691DRAFT_734367</name>
</gene>
<sequence length="748" mass="84016">MHFVPLELLPKQDLHHPQLVLNLIPTPSPAIATSIMPLFSGAQNLIITNGQFFDQTVIHNSLDSGGISVLFKASIPEAAHDAPDRNSRSRCLPETRKQYIEDIINWAFPPAGDIPLPIFWMRGPAGVGKSAVAQSCVEKAKKLDTLGAAFFFSLLHERDDHTKLFTSLAYQLSIEFPEYRKLVDAKVSRDQGLVTKGMERQFRGLIVEPLQELESKGKGLGRRAIFIDGLDECRSRDAQCDIVEIITTSVREHSTPFCWAFFSRPELHLEAIFSRADIHPHCHKTILPVSCKIDGEVELYLRTSFQNVLQRHNLSLPSPRWPPDEDMQVLVGAVAGLFIYAVTLLRFFDQMCSSLGPDEALLAIQAAALNHPSGNNIQKRPLSALDGFYALILNRIPQHMLPSVQLLFAIMITFKSSEKHWSPVILANLLRFSEAKFRVVCYELRSILLFRERRDSYTPTLGESIENALPFHQITTGKQLDPLFGIGGVVCFYHKSFFDFLTDPSRSGSFCVKAPALRNDLFKHCLDLANVYDQSYSAEGPDLALAQGVQNSAVSLSWPCANEFINSFLKAAVYQHASSILFALSQSSELDPQLLQGYGDVNHRRILAISNCLLQGDNGSVPNAMVYNCPGFVQTIHGVTMSRIPADQFNAFNIVNFKKVIERLQRNKAIRPYSPSLFSIVKSLLWGRPNASVESQLYVCGNGAKMIFWYWEFSSELRFFQEFKASDLIVGEKIYRDHCHLEGWFSAN</sequence>
<evidence type="ECO:0000313" key="3">
    <source>
        <dbReference type="EMBL" id="KAF9445799.1"/>
    </source>
</evidence>
<comment type="caution">
    <text evidence="3">The sequence shown here is derived from an EMBL/GenBank/DDBJ whole genome shotgun (WGS) entry which is preliminary data.</text>
</comment>
<evidence type="ECO:0000256" key="1">
    <source>
        <dbReference type="ARBA" id="ARBA00022737"/>
    </source>
</evidence>
<accession>A0A9P5X8T4</accession>
<feature type="domain" description="Nephrocystin 3-like N-terminal" evidence="2">
    <location>
        <begin position="117"/>
        <end position="264"/>
    </location>
</feature>
<dbReference type="PANTHER" id="PTHR10039">
    <property type="entry name" value="AMELOGENIN"/>
    <property type="match status" value="1"/>
</dbReference>
<reference evidence="3" key="1">
    <citation type="submission" date="2020-11" db="EMBL/GenBank/DDBJ databases">
        <authorList>
            <consortium name="DOE Joint Genome Institute"/>
            <person name="Ahrendt S."/>
            <person name="Riley R."/>
            <person name="Andreopoulos W."/>
            <person name="Labutti K."/>
            <person name="Pangilinan J."/>
            <person name="Ruiz-Duenas F.J."/>
            <person name="Barrasa J.M."/>
            <person name="Sanchez-Garcia M."/>
            <person name="Camarero S."/>
            <person name="Miyauchi S."/>
            <person name="Serrano A."/>
            <person name="Linde D."/>
            <person name="Babiker R."/>
            <person name="Drula E."/>
            <person name="Ayuso-Fernandez I."/>
            <person name="Pacheco R."/>
            <person name="Padilla G."/>
            <person name="Ferreira P."/>
            <person name="Barriuso J."/>
            <person name="Kellner H."/>
            <person name="Castanera R."/>
            <person name="Alfaro M."/>
            <person name="Ramirez L."/>
            <person name="Pisabarro A.G."/>
            <person name="Kuo A."/>
            <person name="Tritt A."/>
            <person name="Lipzen A."/>
            <person name="He G."/>
            <person name="Yan M."/>
            <person name="Ng V."/>
            <person name="Cullen D."/>
            <person name="Martin F."/>
            <person name="Rosso M.-N."/>
            <person name="Henrissat B."/>
            <person name="Hibbett D."/>
            <person name="Martinez A.T."/>
            <person name="Grigoriev I.V."/>
        </authorList>
    </citation>
    <scope>NUCLEOTIDE SEQUENCE</scope>
    <source>
        <strain evidence="3">MF-IS2</strain>
    </source>
</reference>
<proteinExistence type="predicted"/>
<organism evidence="3 4">
    <name type="scientific">Macrolepiota fuliginosa MF-IS2</name>
    <dbReference type="NCBI Taxonomy" id="1400762"/>
    <lineage>
        <taxon>Eukaryota</taxon>
        <taxon>Fungi</taxon>
        <taxon>Dikarya</taxon>
        <taxon>Basidiomycota</taxon>
        <taxon>Agaricomycotina</taxon>
        <taxon>Agaricomycetes</taxon>
        <taxon>Agaricomycetidae</taxon>
        <taxon>Agaricales</taxon>
        <taxon>Agaricineae</taxon>
        <taxon>Agaricaceae</taxon>
        <taxon>Macrolepiota</taxon>
    </lineage>
</organism>
<dbReference type="Gene3D" id="3.40.50.300">
    <property type="entry name" value="P-loop containing nucleotide triphosphate hydrolases"/>
    <property type="match status" value="1"/>
</dbReference>
<evidence type="ECO:0000259" key="2">
    <source>
        <dbReference type="Pfam" id="PF24883"/>
    </source>
</evidence>
<dbReference type="Proteomes" id="UP000807342">
    <property type="component" value="Unassembled WGS sequence"/>
</dbReference>
<dbReference type="AlphaFoldDB" id="A0A9P5X8T4"/>
<dbReference type="InterPro" id="IPR056884">
    <property type="entry name" value="NPHP3-like_N"/>
</dbReference>
<dbReference type="Pfam" id="PF24883">
    <property type="entry name" value="NPHP3_N"/>
    <property type="match status" value="1"/>
</dbReference>
<keyword evidence="4" id="KW-1185">Reference proteome</keyword>
<keyword evidence="1" id="KW-0677">Repeat</keyword>
<dbReference type="SUPFAM" id="SSF52540">
    <property type="entry name" value="P-loop containing nucleoside triphosphate hydrolases"/>
    <property type="match status" value="1"/>
</dbReference>
<dbReference type="OrthoDB" id="2899790at2759"/>
<dbReference type="PANTHER" id="PTHR10039:SF17">
    <property type="entry name" value="FUNGAL STAND N-TERMINAL GOODBYE DOMAIN-CONTAINING PROTEIN-RELATED"/>
    <property type="match status" value="1"/>
</dbReference>
<dbReference type="InterPro" id="IPR027417">
    <property type="entry name" value="P-loop_NTPase"/>
</dbReference>
<protein>
    <recommendedName>
        <fullName evidence="2">Nephrocystin 3-like N-terminal domain-containing protein</fullName>
    </recommendedName>
</protein>